<reference evidence="1 2" key="1">
    <citation type="journal article" date="2015" name="G3 (Bethesda)">
        <title>Insights into Ongoing Evolution of the Hexachlorocyclohexane Catabolic Pathway from Comparative Genomics of Ten Sphingomonadaceae Strains.</title>
        <authorList>
            <person name="Pearce S.L."/>
            <person name="Oakeshott J.G."/>
            <person name="Pandey G."/>
        </authorList>
    </citation>
    <scope>NUCLEOTIDE SEQUENCE [LARGE SCALE GENOMIC DNA]</scope>
    <source>
        <strain evidence="1 2">LL02</strain>
    </source>
</reference>
<dbReference type="Proteomes" id="UP000052268">
    <property type="component" value="Unassembled WGS sequence"/>
</dbReference>
<gene>
    <name evidence="1" type="ORF">V474_20210</name>
</gene>
<dbReference type="Gene3D" id="3.90.1720.10">
    <property type="entry name" value="endopeptidase domain like (from Nostoc punctiforme)"/>
    <property type="match status" value="1"/>
</dbReference>
<dbReference type="AlphaFoldDB" id="A0A0J7XU67"/>
<proteinExistence type="predicted"/>
<sequence>MTPDTLAAAALELVGTRFRLHGRDPQTGLDCVGVLSAACSALGRDAPLPARYALRSRAMPDTARIVADLGMTAANGPIRPGDVLMLRPSPCQFHMAIAATARSVVHAHAGLRKVVLGPLPGEWPVAGHWRLLPTSDLTRT</sequence>
<evidence type="ECO:0008006" key="3">
    <source>
        <dbReference type="Google" id="ProtNLM"/>
    </source>
</evidence>
<dbReference type="InterPro" id="IPR038765">
    <property type="entry name" value="Papain-like_cys_pep_sf"/>
</dbReference>
<dbReference type="EMBL" id="JACU01000005">
    <property type="protein sequence ID" value="KMS55361.1"/>
    <property type="molecule type" value="Genomic_DNA"/>
</dbReference>
<protein>
    <recommendedName>
        <fullName evidence="3">NlpC/P60 domain-containing protein</fullName>
    </recommendedName>
</protein>
<name>A0A0J7XU67_9SPHN</name>
<evidence type="ECO:0000313" key="1">
    <source>
        <dbReference type="EMBL" id="KMS55361.1"/>
    </source>
</evidence>
<comment type="caution">
    <text evidence="1">The sequence shown here is derived from an EMBL/GenBank/DDBJ whole genome shotgun (WGS) entry which is preliminary data.</text>
</comment>
<dbReference type="PATRIC" id="fig|1114963.3.peg.2880"/>
<evidence type="ECO:0000313" key="2">
    <source>
        <dbReference type="Proteomes" id="UP000052268"/>
    </source>
</evidence>
<organism evidence="1 2">
    <name type="scientific">Novosphingobium barchaimii LL02</name>
    <dbReference type="NCBI Taxonomy" id="1114963"/>
    <lineage>
        <taxon>Bacteria</taxon>
        <taxon>Pseudomonadati</taxon>
        <taxon>Pseudomonadota</taxon>
        <taxon>Alphaproteobacteria</taxon>
        <taxon>Sphingomonadales</taxon>
        <taxon>Sphingomonadaceae</taxon>
        <taxon>Novosphingobium</taxon>
    </lineage>
</organism>
<dbReference type="RefSeq" id="WP_059152009.1">
    <property type="nucleotide sequence ID" value="NZ_KQ130454.1"/>
</dbReference>
<accession>A0A0J7XU67</accession>
<dbReference type="OrthoDB" id="8481272at2"/>
<keyword evidence="2" id="KW-1185">Reference proteome</keyword>
<dbReference type="SUPFAM" id="SSF54001">
    <property type="entry name" value="Cysteine proteinases"/>
    <property type="match status" value="1"/>
</dbReference>